<dbReference type="EMBL" id="JANPWZ010003742">
    <property type="protein sequence ID" value="KAJ3551434.1"/>
    <property type="molecule type" value="Genomic_DNA"/>
</dbReference>
<feature type="region of interest" description="Disordered" evidence="1">
    <location>
        <begin position="1"/>
        <end position="42"/>
    </location>
</feature>
<keyword evidence="3" id="KW-1185">Reference proteome</keyword>
<name>A0A9W8N2Z5_9PEZI</name>
<reference evidence="2" key="1">
    <citation type="submission" date="2022-07" db="EMBL/GenBank/DDBJ databases">
        <title>Genome Sequence of Xylaria arbuscula.</title>
        <authorList>
            <person name="Buettner E."/>
        </authorList>
    </citation>
    <scope>NUCLEOTIDE SEQUENCE</scope>
    <source>
        <strain evidence="2">VT107</strain>
    </source>
</reference>
<gene>
    <name evidence="2" type="ORF">NPX13_g11363</name>
</gene>
<sequence length="200" mass="22274">MDSSSVASPATMPNKPDIKFMLNPPSDSESEPESEPDPVPKLAPLEYLPTSVYLDVVCIGETGIHDLNSHIIHACNDEDVYPDDPAVMPDSGLCADPFTYSPMPRALFEIGNWLPNYQWDSFADYCIEKHPPGKSPLPPSSIARQYFLFKVMQMCPYTWIDFDSGKFFEPTRISGPGYDITGECSRNSHSTIQDLNMKAS</sequence>
<organism evidence="2 3">
    <name type="scientific">Xylaria arbuscula</name>
    <dbReference type="NCBI Taxonomy" id="114810"/>
    <lineage>
        <taxon>Eukaryota</taxon>
        <taxon>Fungi</taxon>
        <taxon>Dikarya</taxon>
        <taxon>Ascomycota</taxon>
        <taxon>Pezizomycotina</taxon>
        <taxon>Sordariomycetes</taxon>
        <taxon>Xylariomycetidae</taxon>
        <taxon>Xylariales</taxon>
        <taxon>Xylariaceae</taxon>
        <taxon>Xylaria</taxon>
    </lineage>
</organism>
<protein>
    <submittedName>
        <fullName evidence="2">Uncharacterized protein</fullName>
    </submittedName>
</protein>
<evidence type="ECO:0000313" key="3">
    <source>
        <dbReference type="Proteomes" id="UP001148614"/>
    </source>
</evidence>
<evidence type="ECO:0000313" key="2">
    <source>
        <dbReference type="EMBL" id="KAJ3551434.1"/>
    </source>
</evidence>
<dbReference type="AlphaFoldDB" id="A0A9W8N2Z5"/>
<accession>A0A9W8N2Z5</accession>
<proteinExistence type="predicted"/>
<dbReference type="Proteomes" id="UP001148614">
    <property type="component" value="Unassembled WGS sequence"/>
</dbReference>
<comment type="caution">
    <text evidence="2">The sequence shown here is derived from an EMBL/GenBank/DDBJ whole genome shotgun (WGS) entry which is preliminary data.</text>
</comment>
<evidence type="ECO:0000256" key="1">
    <source>
        <dbReference type="SAM" id="MobiDB-lite"/>
    </source>
</evidence>